<dbReference type="EMBL" id="LAZR01000138">
    <property type="protein sequence ID" value="KKN87405.1"/>
    <property type="molecule type" value="Genomic_DNA"/>
</dbReference>
<reference evidence="1" key="1">
    <citation type="journal article" date="2015" name="Nature">
        <title>Complex archaea that bridge the gap between prokaryotes and eukaryotes.</title>
        <authorList>
            <person name="Spang A."/>
            <person name="Saw J.H."/>
            <person name="Jorgensen S.L."/>
            <person name="Zaremba-Niedzwiedzka K."/>
            <person name="Martijn J."/>
            <person name="Lind A.E."/>
            <person name="van Eijk R."/>
            <person name="Schleper C."/>
            <person name="Guy L."/>
            <person name="Ettema T.J."/>
        </authorList>
    </citation>
    <scope>NUCLEOTIDE SEQUENCE</scope>
</reference>
<sequence length="128" mass="14290">MYAKLIVWEEGDPVLADGGDAEVVPRRHVIIEGDRFEYRKYLGPNLKAILKTNDISGEVLGHDYTAACHHHSSEPPRPYEVIHLTAWKLGGGDPKYYIAPLHQLYVMNDAGKTIDSMCCLIKNTSVLA</sequence>
<name>A0A0F9U2E2_9ZZZZ</name>
<proteinExistence type="predicted"/>
<accession>A0A0F9U2E2</accession>
<comment type="caution">
    <text evidence="1">The sequence shown here is derived from an EMBL/GenBank/DDBJ whole genome shotgun (WGS) entry which is preliminary data.</text>
</comment>
<gene>
    <name evidence="1" type="ORF">LCGC14_0258600</name>
</gene>
<dbReference type="AlphaFoldDB" id="A0A0F9U2E2"/>
<protein>
    <submittedName>
        <fullName evidence="1">Uncharacterized protein</fullName>
    </submittedName>
</protein>
<organism evidence="1">
    <name type="scientific">marine sediment metagenome</name>
    <dbReference type="NCBI Taxonomy" id="412755"/>
    <lineage>
        <taxon>unclassified sequences</taxon>
        <taxon>metagenomes</taxon>
        <taxon>ecological metagenomes</taxon>
    </lineage>
</organism>
<evidence type="ECO:0000313" key="1">
    <source>
        <dbReference type="EMBL" id="KKN87405.1"/>
    </source>
</evidence>